<dbReference type="InParanoid" id="A0A2J7PC53"/>
<evidence type="ECO:0000259" key="26">
    <source>
        <dbReference type="Pfam" id="PF21123"/>
    </source>
</evidence>
<evidence type="ECO:0000256" key="11">
    <source>
        <dbReference type="ARBA" id="ARBA00022801"/>
    </source>
</evidence>
<dbReference type="STRING" id="105785.A0A2J7PC53"/>
<comment type="similarity">
    <text evidence="3 22">Belongs to the DNA2/NAM7 helicase family.</text>
</comment>
<comment type="catalytic activity">
    <reaction evidence="21 22">
        <text>ATP + H2O = ADP + phosphate + H(+)</text>
        <dbReference type="Rhea" id="RHEA:13065"/>
        <dbReference type="ChEBI" id="CHEBI:15377"/>
        <dbReference type="ChEBI" id="CHEBI:15378"/>
        <dbReference type="ChEBI" id="CHEBI:30616"/>
        <dbReference type="ChEBI" id="CHEBI:43474"/>
        <dbReference type="ChEBI" id="CHEBI:456216"/>
        <dbReference type="EC" id="3.6.4.12"/>
    </reaction>
</comment>
<evidence type="ECO:0000259" key="24">
    <source>
        <dbReference type="Pfam" id="PF13086"/>
    </source>
</evidence>
<dbReference type="GO" id="GO:0016887">
    <property type="term" value="F:ATP hydrolysis activity"/>
    <property type="evidence" value="ECO:0007669"/>
    <property type="project" value="RHEA"/>
</dbReference>
<dbReference type="PANTHER" id="PTHR10887:SF433">
    <property type="entry name" value="DNA REPLICATION ATP-DEPENDENT HELICASE_NUCLEASE DNA2"/>
    <property type="match status" value="1"/>
</dbReference>
<dbReference type="GO" id="GO:0005694">
    <property type="term" value="C:chromosome"/>
    <property type="evidence" value="ECO:0007669"/>
    <property type="project" value="UniProtKB-SubCell"/>
</dbReference>
<dbReference type="InterPro" id="IPR041679">
    <property type="entry name" value="DNA2/NAM7-like_C"/>
</dbReference>
<evidence type="ECO:0000256" key="19">
    <source>
        <dbReference type="ARBA" id="ARBA00023242"/>
    </source>
</evidence>
<evidence type="ECO:0000256" key="18">
    <source>
        <dbReference type="ARBA" id="ARBA00023204"/>
    </source>
</evidence>
<dbReference type="SUPFAM" id="SSF52540">
    <property type="entry name" value="P-loop containing nucleoside triphosphate hydrolases"/>
    <property type="match status" value="1"/>
</dbReference>
<dbReference type="Pfam" id="PF13086">
    <property type="entry name" value="AAA_11"/>
    <property type="match status" value="2"/>
</dbReference>
<dbReference type="GO" id="GO:0003677">
    <property type="term" value="F:DNA binding"/>
    <property type="evidence" value="ECO:0007669"/>
    <property type="project" value="UniProtKB-UniRule"/>
</dbReference>
<dbReference type="GO" id="GO:0051539">
    <property type="term" value="F:4 iron, 4 sulfur cluster binding"/>
    <property type="evidence" value="ECO:0007669"/>
    <property type="project" value="UniProtKB-UniRule"/>
</dbReference>
<evidence type="ECO:0000256" key="9">
    <source>
        <dbReference type="ARBA" id="ARBA00022759"/>
    </source>
</evidence>
<comment type="cofactor">
    <cofactor evidence="1">
        <name>[4Fe-4S] cluster</name>
        <dbReference type="ChEBI" id="CHEBI:49883"/>
    </cofactor>
</comment>
<dbReference type="GO" id="GO:0046872">
    <property type="term" value="F:metal ion binding"/>
    <property type="evidence" value="ECO:0007669"/>
    <property type="project" value="UniProtKB-UniRule"/>
</dbReference>
<evidence type="ECO:0000256" key="21">
    <source>
        <dbReference type="ARBA" id="ARBA00047995"/>
    </source>
</evidence>
<keyword evidence="9" id="KW-0255">Endonuclease</keyword>
<dbReference type="CDD" id="cd22318">
    <property type="entry name" value="DNA2_N-like"/>
    <property type="match status" value="1"/>
</dbReference>
<reference evidence="27 28" key="1">
    <citation type="submission" date="2017-12" db="EMBL/GenBank/DDBJ databases">
        <title>Hemimetabolous genomes reveal molecular basis of termite eusociality.</title>
        <authorList>
            <person name="Harrison M.C."/>
            <person name="Jongepier E."/>
            <person name="Robertson H.M."/>
            <person name="Arning N."/>
            <person name="Bitard-Feildel T."/>
            <person name="Chao H."/>
            <person name="Childers C.P."/>
            <person name="Dinh H."/>
            <person name="Doddapaneni H."/>
            <person name="Dugan S."/>
            <person name="Gowin J."/>
            <person name="Greiner C."/>
            <person name="Han Y."/>
            <person name="Hu H."/>
            <person name="Hughes D.S.T."/>
            <person name="Huylmans A.-K."/>
            <person name="Kemena C."/>
            <person name="Kremer L.P.M."/>
            <person name="Lee S.L."/>
            <person name="Lopez-Ezquerra A."/>
            <person name="Mallet L."/>
            <person name="Monroy-Kuhn J.M."/>
            <person name="Moser A."/>
            <person name="Murali S.C."/>
            <person name="Muzny D.M."/>
            <person name="Otani S."/>
            <person name="Piulachs M.-D."/>
            <person name="Poelchau M."/>
            <person name="Qu J."/>
            <person name="Schaub F."/>
            <person name="Wada-Katsumata A."/>
            <person name="Worley K.C."/>
            <person name="Xie Q."/>
            <person name="Ylla G."/>
            <person name="Poulsen M."/>
            <person name="Gibbs R.A."/>
            <person name="Schal C."/>
            <person name="Richards S."/>
            <person name="Belles X."/>
            <person name="Korb J."/>
            <person name="Bornberg-Bauer E."/>
        </authorList>
    </citation>
    <scope>NUCLEOTIDE SEQUENCE [LARGE SCALE GENOMIC DNA]</scope>
    <source>
        <tissue evidence="27">Whole body</tissue>
    </source>
</reference>
<evidence type="ECO:0000256" key="3">
    <source>
        <dbReference type="ARBA" id="ARBA00007913"/>
    </source>
</evidence>
<feature type="domain" description="DNA2/NAM7 helicase helicase" evidence="24">
    <location>
        <begin position="1115"/>
        <end position="1205"/>
    </location>
</feature>
<evidence type="ECO:0000256" key="2">
    <source>
        <dbReference type="ARBA" id="ARBA00004173"/>
    </source>
</evidence>
<dbReference type="InterPro" id="IPR014808">
    <property type="entry name" value="DNA_replication_fac_Dna2_N"/>
</dbReference>
<evidence type="ECO:0000256" key="16">
    <source>
        <dbReference type="ARBA" id="ARBA00023125"/>
    </source>
</evidence>
<evidence type="ECO:0000256" key="7">
    <source>
        <dbReference type="ARBA" id="ARBA00022723"/>
    </source>
</evidence>
<dbReference type="OrthoDB" id="306218at2759"/>
<evidence type="ECO:0000256" key="22">
    <source>
        <dbReference type="RuleBase" id="RU367041"/>
    </source>
</evidence>
<comment type="subcellular location">
    <subcellularLocation>
        <location evidence="2">Mitochondrion</location>
    </subcellularLocation>
    <subcellularLocation>
        <location evidence="22">Nucleus</location>
    </subcellularLocation>
    <subcellularLocation>
        <location evidence="22">Chromosome</location>
    </subcellularLocation>
</comment>
<evidence type="ECO:0000256" key="14">
    <source>
        <dbReference type="ARBA" id="ARBA00023004"/>
    </source>
</evidence>
<dbReference type="EC" id="3.1.-.-" evidence="22"/>
<accession>A0A2J7PC53</accession>
<evidence type="ECO:0000256" key="4">
    <source>
        <dbReference type="ARBA" id="ARBA00022485"/>
    </source>
</evidence>
<dbReference type="Pfam" id="PF13087">
    <property type="entry name" value="AAA_12"/>
    <property type="match status" value="1"/>
</dbReference>
<dbReference type="EC" id="3.6.4.12" evidence="22"/>
<evidence type="ECO:0000313" key="28">
    <source>
        <dbReference type="Proteomes" id="UP000235965"/>
    </source>
</evidence>
<dbReference type="GO" id="GO:0005634">
    <property type="term" value="C:nucleus"/>
    <property type="evidence" value="ECO:0007669"/>
    <property type="project" value="UniProtKB-SubCell"/>
</dbReference>
<dbReference type="InterPro" id="IPR041677">
    <property type="entry name" value="DNA2/NAM7_AAA_11"/>
</dbReference>
<dbReference type="GO" id="GO:0071932">
    <property type="term" value="P:replication fork reversal"/>
    <property type="evidence" value="ECO:0007669"/>
    <property type="project" value="TreeGrafter"/>
</dbReference>
<evidence type="ECO:0000256" key="17">
    <source>
        <dbReference type="ARBA" id="ARBA00023128"/>
    </source>
</evidence>
<dbReference type="GO" id="GO:0005524">
    <property type="term" value="F:ATP binding"/>
    <property type="evidence" value="ECO:0007669"/>
    <property type="project" value="UniProtKB-UniRule"/>
</dbReference>
<evidence type="ECO:0000256" key="10">
    <source>
        <dbReference type="ARBA" id="ARBA00022763"/>
    </source>
</evidence>
<evidence type="ECO:0000256" key="12">
    <source>
        <dbReference type="ARBA" id="ARBA00022806"/>
    </source>
</evidence>
<dbReference type="InterPro" id="IPR011604">
    <property type="entry name" value="PDDEXK-like_dom_sf"/>
</dbReference>
<evidence type="ECO:0000259" key="25">
    <source>
        <dbReference type="Pfam" id="PF13087"/>
    </source>
</evidence>
<dbReference type="GO" id="GO:0005739">
    <property type="term" value="C:mitochondrion"/>
    <property type="evidence" value="ECO:0007669"/>
    <property type="project" value="UniProtKB-SubCell"/>
</dbReference>
<dbReference type="CDD" id="cd18041">
    <property type="entry name" value="DEXXQc_DNA2"/>
    <property type="match status" value="1"/>
</dbReference>
<keyword evidence="22" id="KW-0158">Chromosome</keyword>
<feature type="domain" description="DNA2/NAM7 helicase helicase" evidence="24">
    <location>
        <begin position="1217"/>
        <end position="1285"/>
    </location>
</feature>
<proteinExistence type="inferred from homology"/>
<evidence type="ECO:0000259" key="23">
    <source>
        <dbReference type="Pfam" id="PF08696"/>
    </source>
</evidence>
<evidence type="ECO:0000256" key="13">
    <source>
        <dbReference type="ARBA" id="ARBA00022840"/>
    </source>
</evidence>
<keyword evidence="16 22" id="KW-0238">DNA-binding</keyword>
<dbReference type="GO" id="GO:0006281">
    <property type="term" value="P:DNA repair"/>
    <property type="evidence" value="ECO:0007669"/>
    <property type="project" value="UniProtKB-KW"/>
</dbReference>
<keyword evidence="4 22" id="KW-0004">4Fe-4S</keyword>
<dbReference type="InterPro" id="IPR048459">
    <property type="entry name" value="DNA2_Rift"/>
</dbReference>
<dbReference type="Gene3D" id="3.40.50.300">
    <property type="entry name" value="P-loop containing nucleotide triphosphate hydrolases"/>
    <property type="match status" value="3"/>
</dbReference>
<evidence type="ECO:0000256" key="8">
    <source>
        <dbReference type="ARBA" id="ARBA00022741"/>
    </source>
</evidence>
<keyword evidence="19 22" id="KW-0539">Nucleus</keyword>
<dbReference type="Proteomes" id="UP000235965">
    <property type="component" value="Unassembled WGS sequence"/>
</dbReference>
<keyword evidence="10 22" id="KW-0227">DNA damage</keyword>
<evidence type="ECO:0000256" key="20">
    <source>
        <dbReference type="ARBA" id="ARBA00023268"/>
    </source>
</evidence>
<dbReference type="InterPro" id="IPR026851">
    <property type="entry name" value="Dna2/JHS1_DEXXQ-box"/>
</dbReference>
<dbReference type="GO" id="GO:0017108">
    <property type="term" value="F:5'-flap endonuclease activity"/>
    <property type="evidence" value="ECO:0007669"/>
    <property type="project" value="UniProtKB-UniRule"/>
</dbReference>
<keyword evidence="14 22" id="KW-0408">Iron</keyword>
<evidence type="ECO:0000256" key="5">
    <source>
        <dbReference type="ARBA" id="ARBA00022705"/>
    </source>
</evidence>
<keyword evidence="28" id="KW-1185">Reference proteome</keyword>
<keyword evidence="17" id="KW-0496">Mitochondrion</keyword>
<dbReference type="GO" id="GO:0033567">
    <property type="term" value="P:DNA replication, Okazaki fragment processing"/>
    <property type="evidence" value="ECO:0007669"/>
    <property type="project" value="UniProtKB-UniRule"/>
</dbReference>
<organism evidence="27 28">
    <name type="scientific">Cryptotermes secundus</name>
    <dbReference type="NCBI Taxonomy" id="105785"/>
    <lineage>
        <taxon>Eukaryota</taxon>
        <taxon>Metazoa</taxon>
        <taxon>Ecdysozoa</taxon>
        <taxon>Arthropoda</taxon>
        <taxon>Hexapoda</taxon>
        <taxon>Insecta</taxon>
        <taxon>Pterygota</taxon>
        <taxon>Neoptera</taxon>
        <taxon>Polyneoptera</taxon>
        <taxon>Dictyoptera</taxon>
        <taxon>Blattodea</taxon>
        <taxon>Blattoidea</taxon>
        <taxon>Termitoidae</taxon>
        <taxon>Kalotermitidae</taxon>
        <taxon>Cryptotermitinae</taxon>
        <taxon>Cryptotermes</taxon>
    </lineage>
</organism>
<keyword evidence="20 22" id="KW-0511">Multifunctional enzyme</keyword>
<dbReference type="PANTHER" id="PTHR10887">
    <property type="entry name" value="DNA2/NAM7 HELICASE FAMILY"/>
    <property type="match status" value="1"/>
</dbReference>
<keyword evidence="13 22" id="KW-0067">ATP-binding</keyword>
<gene>
    <name evidence="27" type="ORF">B7P43_G09862</name>
</gene>
<keyword evidence="15 22" id="KW-0411">Iron-sulfur</keyword>
<keyword evidence="7 22" id="KW-0479">Metal-binding</keyword>
<name>A0A2J7PC53_9NEOP</name>
<keyword evidence="6 22" id="KW-0540">Nuclease</keyword>
<dbReference type="Pfam" id="PF08696">
    <property type="entry name" value="Dna2"/>
    <property type="match status" value="1"/>
</dbReference>
<evidence type="ECO:0000256" key="15">
    <source>
        <dbReference type="ARBA" id="ARBA00023014"/>
    </source>
</evidence>
<comment type="function">
    <text evidence="22">Key enzyme involved in DNA replication and DNA repair. Involved in Okazaki fragments processing by cleaving long flaps that escape FEN1: flaps that are longer than 27 nucleotides are coated by replication protein A complex (RPA), leading to recruit DNA2 which cleaves the flap until it is too short to bind RPA and becomes a substrate for FEN1. Also involved in 5'-end resection of DNA during double-strand break (DSB) repair by mediating the cleavage of 5'-ssDNA.</text>
</comment>
<dbReference type="InterPro" id="IPR027417">
    <property type="entry name" value="P-loop_NTPase"/>
</dbReference>
<feature type="domain" description="DNA2/NAM7 helicase-like C-terminal" evidence="25">
    <location>
        <begin position="1292"/>
        <end position="1554"/>
    </location>
</feature>
<feature type="domain" description="DNA replication factor Dna2 N-terminal" evidence="23">
    <location>
        <begin position="567"/>
        <end position="777"/>
    </location>
</feature>
<dbReference type="GO" id="GO:0017116">
    <property type="term" value="F:single-stranded DNA helicase activity"/>
    <property type="evidence" value="ECO:0007669"/>
    <property type="project" value="UniProtKB-UniRule"/>
</dbReference>
<keyword evidence="12 22" id="KW-0347">Helicase</keyword>
<dbReference type="EMBL" id="NEVH01027067">
    <property type="protein sequence ID" value="PNF13912.1"/>
    <property type="molecule type" value="Genomic_DNA"/>
</dbReference>
<keyword evidence="8 22" id="KW-0547">Nucleotide-binding</keyword>
<dbReference type="Pfam" id="PF21123">
    <property type="entry name" value="Dna2_Rift"/>
    <property type="match status" value="1"/>
</dbReference>
<feature type="domain" description="DNA2 rift barrel" evidence="26">
    <location>
        <begin position="963"/>
        <end position="1056"/>
    </location>
</feature>
<dbReference type="FunCoup" id="A0A2J7PC53">
    <property type="interactions" value="1069"/>
</dbReference>
<dbReference type="FunFam" id="3.40.50.300:FF:000721">
    <property type="entry name" value="DNA replication ATP-dependent helicase/nuclease DNA2"/>
    <property type="match status" value="1"/>
</dbReference>
<evidence type="ECO:0000256" key="6">
    <source>
        <dbReference type="ARBA" id="ARBA00022722"/>
    </source>
</evidence>
<dbReference type="CDD" id="cd18808">
    <property type="entry name" value="SF1_C_Upf1"/>
    <property type="match status" value="1"/>
</dbReference>
<dbReference type="InterPro" id="IPR047187">
    <property type="entry name" value="SF1_C_Upf1"/>
</dbReference>
<keyword evidence="5 22" id="KW-0235">DNA replication</keyword>
<keyword evidence="18 22" id="KW-0234">DNA repair</keyword>
<evidence type="ECO:0000256" key="1">
    <source>
        <dbReference type="ARBA" id="ARBA00001966"/>
    </source>
</evidence>
<dbReference type="InterPro" id="IPR045055">
    <property type="entry name" value="DNA2/NAM7-like"/>
</dbReference>
<keyword evidence="11 22" id="KW-0378">Hydrolase</keyword>
<sequence length="1604" mass="177311">MGKGRKPIVLCKGQAKISSFFVKKNELQNRQILPVLSDKNNASVTPGVQKSPYFKKDTVKSPVKELPQEVILSEDELLASPKKEVKVMDENCDLIFVSSKSTSTAKRKLYSEEGIPDIIPTTPTAKTRKFSLSCRRTKHSKRDRCSSGKERKQDFSHIDSLDKAFNTDGTENRVLSVNNSELLNTSPCKKERLNGVESVHTPESKGSKDTIVNVVGQACTEKYDYNNTSTIKNDTDDCTNAQDCTKFGNSLEGVKSHYRVTSLDLESDNFCSTEKNVKVVSSAGCGAEVSSFERLIDTNCNMHVGRYGVHENIMSPILGTTTVISSGVTVIPETFLENSILHNPVTSKNKVSYRSVPKDDIKQPKDAVYTCSISEISKCETKPCTDGTEDSVRSNKTASSDILELNYDCSSVGSSNKIFGNDTLSSRNATAESEAEDTCTALSETNVCRQPISKSDTVNLEAVCSEHSVQKGDQQADVFCSRLQTAAVKQLKSHSKADSSDDIVHEDYTAWLSSDNWDFSMIEEKATGNAVLENKEELSLDTFQRCEIIELRSKKKWEKIVKLRSTHSKAMTSCLLQDSWADSELEVGDIISVRASRCETSCCPASWFISNSVGLLVLHPDMLISSTAVVGSVFCLRKGVLSEWFRGIDCDSRIMIIGSLVHELLQEVLERNIRTLSAIRDVTQELLNRSACIQMLYSANMSKEETMKELENFVPHIANFVDMYVQDLGHEMAPQPWNESNNVEKFSGTICAIHDIEENIWAPELGMKGKVDVTVEVKINRHKKDLTKIMPLEVKTGRPCFSAEHKGQVTLYAMMMSQLGREVDSGMLLYLRDGIMQEVKAGNNEWRDLVLLRNQLAYFITRLPTVVDSGTGFKPPHLPEPINHHSACSKCPYLTICTSFLGRDGLSNLSTSNPLAELASAATSHLSASHVDYLVHWTGLLLLEESQTSGPICQKDVWCMNPQQREKRGKSLCSMVVTGRVMMSGDSCVHTFQKDCISFQDLRTSGLTVGDYVTVSTDAQLAVATGTVCGITHSTLTLSLNRDLRKRSSSSCFHIDIYTLQNGKGFNLTNLGCLMNNTDVAAKLRKLIVDRERPTFVERLRSSILRPGRPILEPLNMCQRRAVLKALSANDYFLIKGMPGTGKTATIVSLVELLVKLGQSVLVTSHTHTAVDNVLLKLAARNVDLLRLGSSSRIHPQLQVKSEGDLISNCVSPTQMEALYNSKPVVGTTCLGAGHPLFARRTFDVCIVDESTQVLQISVLRPLFSAKKFILIGDPDQLPPLVRSKTARDMGMSESLFARLDSPDATVCLDVQYRMNQAITDVANGIAYNGQLKCGNEQVSNATLQLPALHMVTEELESETWLRPLLSDAMNHSVLVIDTGPIPKKLTDDSTSASVSLDHGLASGSNEKSLKSGIKSNDVLTCDELSKVIKEINDEERACTNLYEAAIVQHIVAVMMKGGAEGSSIGVIAPFRAQVALLRKLVACSTDKDVEVNTVDQYQGRDKDIIIFSCTKTDYAPKKSLPAKNKENEILGDKRRLTVAITRAKHKLLIIGDVKTLHRYQPFRRLFDCLPSEQMVVLSDDSTNFEWNRLMMNMRKSTDGICLL</sequence>
<comment type="caution">
    <text evidence="27">The sequence shown here is derived from an EMBL/GenBank/DDBJ whole genome shotgun (WGS) entry which is preliminary data.</text>
</comment>
<dbReference type="Gene3D" id="3.90.320.10">
    <property type="match status" value="1"/>
</dbReference>
<protein>
    <recommendedName>
        <fullName evidence="22">DNA replication ATP-dependent helicase/nuclease</fullName>
        <ecNumber evidence="22">3.1.-.-</ecNumber>
        <ecNumber evidence="22">3.6.4.12</ecNumber>
    </recommendedName>
</protein>
<evidence type="ECO:0000313" key="27">
    <source>
        <dbReference type="EMBL" id="PNF13912.1"/>
    </source>
</evidence>